<evidence type="ECO:0000259" key="1">
    <source>
        <dbReference type="Pfam" id="PF02492"/>
    </source>
</evidence>
<dbReference type="Pfam" id="PF02492">
    <property type="entry name" value="cobW"/>
    <property type="match status" value="1"/>
</dbReference>
<dbReference type="PANTHER" id="PTHR13748:SF62">
    <property type="entry name" value="COBW DOMAIN-CONTAINING PROTEIN"/>
    <property type="match status" value="1"/>
</dbReference>
<gene>
    <name evidence="2" type="ORF">E4K67_12005</name>
</gene>
<dbReference type="PANTHER" id="PTHR13748">
    <property type="entry name" value="COBW-RELATED"/>
    <property type="match status" value="1"/>
</dbReference>
<dbReference type="SUPFAM" id="SSF52540">
    <property type="entry name" value="P-loop containing nucleoside triphosphate hydrolases"/>
    <property type="match status" value="1"/>
</dbReference>
<feature type="domain" description="CobW/HypB/UreG nucleotide-binding" evidence="1">
    <location>
        <begin position="3"/>
        <end position="189"/>
    </location>
</feature>
<sequence>MNVLLFGGFLGSGKTSVILQVARYLVKIMEEGFPKRPTEREKPSLVIIENEVGETGIDDKILRAEGLNVRDLFAGCICCTLNAELTICLNEIQEELSPKWVIIETTGMAFPEKIVDTIIKYGKGIDSIKTIVVADAERWDELSTVMPGLIEGQISKAEVILLNKIDCLEPEQVSIVEDRVRGINPSALFYAISAQLEVDPQIWSEAVSVIE</sequence>
<proteinExistence type="predicted"/>
<dbReference type="Proteomes" id="UP000298460">
    <property type="component" value="Unassembled WGS sequence"/>
</dbReference>
<evidence type="ECO:0000313" key="2">
    <source>
        <dbReference type="EMBL" id="TGE37473.1"/>
    </source>
</evidence>
<reference evidence="2 3" key="1">
    <citation type="submission" date="2019-03" db="EMBL/GenBank/DDBJ databases">
        <title>Draft Genome Sequence of Desulfosporosinus fructosivorans Strain 63.6F, Isolated from Marine Sediment in the Baltic Sea.</title>
        <authorList>
            <person name="Hausmann B."/>
            <person name="Vandieken V."/>
            <person name="Pjevac P."/>
            <person name="Schreck K."/>
            <person name="Herbold C.W."/>
            <person name="Loy A."/>
        </authorList>
    </citation>
    <scope>NUCLEOTIDE SEQUENCE [LARGE SCALE GENOMIC DNA]</scope>
    <source>
        <strain evidence="2 3">63.6F</strain>
    </source>
</reference>
<comment type="caution">
    <text evidence="2">The sequence shown here is derived from an EMBL/GenBank/DDBJ whole genome shotgun (WGS) entry which is preliminary data.</text>
</comment>
<organism evidence="2 3">
    <name type="scientific">Desulfosporosinus fructosivorans</name>
    <dbReference type="NCBI Taxonomy" id="2018669"/>
    <lineage>
        <taxon>Bacteria</taxon>
        <taxon>Bacillati</taxon>
        <taxon>Bacillota</taxon>
        <taxon>Clostridia</taxon>
        <taxon>Eubacteriales</taxon>
        <taxon>Desulfitobacteriaceae</taxon>
        <taxon>Desulfosporosinus</taxon>
    </lineage>
</organism>
<name>A0A4Z0R5Q1_9FIRM</name>
<keyword evidence="3" id="KW-1185">Reference proteome</keyword>
<dbReference type="AlphaFoldDB" id="A0A4Z0R5Q1"/>
<dbReference type="OrthoDB" id="9808822at2"/>
<dbReference type="EMBL" id="SPQQ01000004">
    <property type="protein sequence ID" value="TGE37473.1"/>
    <property type="molecule type" value="Genomic_DNA"/>
</dbReference>
<accession>A0A4Z0R5Q1</accession>
<dbReference type="InterPro" id="IPR003495">
    <property type="entry name" value="CobW/HypB/UreG_nucleotide-bd"/>
</dbReference>
<dbReference type="InterPro" id="IPR027417">
    <property type="entry name" value="P-loop_NTPase"/>
</dbReference>
<dbReference type="RefSeq" id="WP_135547023.1">
    <property type="nucleotide sequence ID" value="NZ_SPQQ01000004.1"/>
</dbReference>
<protein>
    <submittedName>
        <fullName evidence="2">Cobalamin biosynthesis protein P47K</fullName>
    </submittedName>
</protein>
<dbReference type="GO" id="GO:0005737">
    <property type="term" value="C:cytoplasm"/>
    <property type="evidence" value="ECO:0007669"/>
    <property type="project" value="TreeGrafter"/>
</dbReference>
<dbReference type="InterPro" id="IPR051316">
    <property type="entry name" value="Zinc-reg_GTPase_activator"/>
</dbReference>
<evidence type="ECO:0000313" key="3">
    <source>
        <dbReference type="Proteomes" id="UP000298460"/>
    </source>
</evidence>
<dbReference type="Gene3D" id="3.40.50.300">
    <property type="entry name" value="P-loop containing nucleotide triphosphate hydrolases"/>
    <property type="match status" value="1"/>
</dbReference>